<reference evidence="2 3" key="1">
    <citation type="submission" date="2018-11" db="EMBL/GenBank/DDBJ databases">
        <authorList>
            <person name="Criscuolo A."/>
        </authorList>
    </citation>
    <scope>NUCLEOTIDE SEQUENCE [LARGE SCALE GENOMIC DNA]</scope>
    <source>
        <strain evidence="2">AT11b</strain>
    </source>
</reference>
<evidence type="ECO:0000313" key="2">
    <source>
        <dbReference type="EMBL" id="VDC23871.1"/>
    </source>
</evidence>
<name>A0A3P5WXV3_9MICC</name>
<dbReference type="AlphaFoldDB" id="A0A3P5WXV3"/>
<keyword evidence="1" id="KW-0472">Membrane</keyword>
<dbReference type="EMBL" id="UXAU01000019">
    <property type="protein sequence ID" value="VDC23871.1"/>
    <property type="molecule type" value="Genomic_DNA"/>
</dbReference>
<sequence>MYDHVLAAARQEPLINAGKIEIKPPAKEGTAWTVTEIDRSWPTQADAVAIDPSTMTVSSKLVYEDFNLPAKLTRWGIDAHMGVLFGLANQLVLVIIALGLATSVVGGYLMWWKRRPTRGPAWAAGRPPARSFVRNAPWPLTLGVALVAAGVGIAVPLLGISLLVFLVFDVALDFIKNRRSPGLAAK</sequence>
<feature type="transmembrane region" description="Helical" evidence="1">
    <location>
        <begin position="140"/>
        <end position="168"/>
    </location>
</feature>
<keyword evidence="1" id="KW-0812">Transmembrane</keyword>
<dbReference type="InterPro" id="IPR005625">
    <property type="entry name" value="PepSY-ass_TM"/>
</dbReference>
<proteinExistence type="predicted"/>
<protein>
    <recommendedName>
        <fullName evidence="4">PepSY-associated TM helix</fullName>
    </recommendedName>
</protein>
<evidence type="ECO:0008006" key="4">
    <source>
        <dbReference type="Google" id="ProtNLM"/>
    </source>
</evidence>
<keyword evidence="1" id="KW-1133">Transmembrane helix</keyword>
<dbReference type="PANTHER" id="PTHR34219">
    <property type="entry name" value="IRON-REGULATED INNER MEMBRANE PROTEIN-RELATED"/>
    <property type="match status" value="1"/>
</dbReference>
<gene>
    <name evidence="2" type="ORF">PSET11_01313</name>
</gene>
<feature type="transmembrane region" description="Helical" evidence="1">
    <location>
        <begin position="91"/>
        <end position="112"/>
    </location>
</feature>
<organism evidence="2 3">
    <name type="scientific">Arthrobacter ulcerisalmonis</name>
    <dbReference type="NCBI Taxonomy" id="2483813"/>
    <lineage>
        <taxon>Bacteria</taxon>
        <taxon>Bacillati</taxon>
        <taxon>Actinomycetota</taxon>
        <taxon>Actinomycetes</taxon>
        <taxon>Micrococcales</taxon>
        <taxon>Micrococcaceae</taxon>
        <taxon>Arthrobacter</taxon>
    </lineage>
</organism>
<dbReference type="Pfam" id="PF03929">
    <property type="entry name" value="PepSY_TM"/>
    <property type="match status" value="1"/>
</dbReference>
<dbReference type="PANTHER" id="PTHR34219:SF1">
    <property type="entry name" value="PEPSY DOMAIN-CONTAINING PROTEIN"/>
    <property type="match status" value="1"/>
</dbReference>
<dbReference type="Proteomes" id="UP000280861">
    <property type="component" value="Unassembled WGS sequence"/>
</dbReference>
<evidence type="ECO:0000256" key="1">
    <source>
        <dbReference type="SAM" id="Phobius"/>
    </source>
</evidence>
<evidence type="ECO:0000313" key="3">
    <source>
        <dbReference type="Proteomes" id="UP000280861"/>
    </source>
</evidence>
<accession>A0A3P5WXV3</accession>
<keyword evidence="3" id="KW-1185">Reference proteome</keyword>